<evidence type="ECO:0000313" key="3">
    <source>
        <dbReference type="EMBL" id="WPX98017.1"/>
    </source>
</evidence>
<reference evidence="3" key="1">
    <citation type="submission" date="2022-10" db="EMBL/GenBank/DDBJ databases">
        <title>Host association and intracellularity evolved multiple times independently in the Rickettsiales.</title>
        <authorList>
            <person name="Castelli M."/>
            <person name="Nardi T."/>
            <person name="Gammuto L."/>
            <person name="Bellinzona G."/>
            <person name="Sabaneyeva E."/>
            <person name="Potekhin A."/>
            <person name="Serra V."/>
            <person name="Petroni G."/>
            <person name="Sassera D."/>
        </authorList>
    </citation>
    <scope>NUCLEOTIDE SEQUENCE [LARGE SCALE GENOMIC DNA]</scope>
    <source>
        <strain evidence="3">US_Bl 11III1</strain>
    </source>
</reference>
<dbReference type="EMBL" id="CP110343">
    <property type="protein sequence ID" value="WPX98017.1"/>
    <property type="molecule type" value="Genomic_DNA"/>
</dbReference>
<dbReference type="Proteomes" id="UP001325140">
    <property type="component" value="Chromosome"/>
</dbReference>
<feature type="coiled-coil region" evidence="1">
    <location>
        <begin position="13"/>
        <end position="56"/>
    </location>
</feature>
<proteinExistence type="predicted"/>
<keyword evidence="4" id="KW-1185">Reference proteome</keyword>
<evidence type="ECO:0000256" key="1">
    <source>
        <dbReference type="SAM" id="Coils"/>
    </source>
</evidence>
<feature type="region of interest" description="Disordered" evidence="2">
    <location>
        <begin position="84"/>
        <end position="123"/>
    </location>
</feature>
<organism evidence="3 4">
    <name type="scientific">Candidatus Fokinia crypta</name>
    <dbReference type="NCBI Taxonomy" id="1920990"/>
    <lineage>
        <taxon>Bacteria</taxon>
        <taxon>Pseudomonadati</taxon>
        <taxon>Pseudomonadota</taxon>
        <taxon>Alphaproteobacteria</taxon>
        <taxon>Rickettsiales</taxon>
        <taxon>Candidatus Midichloriaceae</taxon>
        <taxon>Candidatus Fokinia</taxon>
    </lineage>
</organism>
<feature type="compositionally biased region" description="Basic and acidic residues" evidence="2">
    <location>
        <begin position="100"/>
        <end position="123"/>
    </location>
</feature>
<accession>A0ABZ0UQS9</accession>
<keyword evidence="1" id="KW-0175">Coiled coil</keyword>
<protein>
    <submittedName>
        <fullName evidence="3">Uncharacterized protein</fullName>
    </submittedName>
</protein>
<gene>
    <name evidence="3" type="ORF">Fokcrypt_00545</name>
</gene>
<sequence>MQLETEKDKTITEKQLRENNELELQQMQIKQKELELQHIEEKNELQKKHIESLKREDSLQDKLQAIMKQMQVVTYKLELEQKRIADQSPPLDKVSNIVKEVSKTPSENEYKKGEPIKPKEHQR</sequence>
<evidence type="ECO:0000313" key="4">
    <source>
        <dbReference type="Proteomes" id="UP001325140"/>
    </source>
</evidence>
<evidence type="ECO:0000256" key="2">
    <source>
        <dbReference type="SAM" id="MobiDB-lite"/>
    </source>
</evidence>
<name>A0ABZ0UQS9_9RICK</name>